<keyword evidence="12 15" id="KW-1133">Transmembrane helix</keyword>
<comment type="catalytic activity">
    <reaction evidence="1">
        <text>ATP + protein L-histidine = ADP + protein N-phospho-L-histidine.</text>
        <dbReference type="EC" id="2.7.13.3"/>
    </reaction>
</comment>
<evidence type="ECO:0000256" key="13">
    <source>
        <dbReference type="ARBA" id="ARBA00023012"/>
    </source>
</evidence>
<evidence type="ECO:0000256" key="3">
    <source>
        <dbReference type="ARBA" id="ARBA00012438"/>
    </source>
</evidence>
<dbReference type="CDD" id="cd06225">
    <property type="entry name" value="HAMP"/>
    <property type="match status" value="1"/>
</dbReference>
<name>A0A285S1M1_9RHOB</name>
<keyword evidence="6" id="KW-0597">Phosphoprotein</keyword>
<dbReference type="GO" id="GO:0005524">
    <property type="term" value="F:ATP binding"/>
    <property type="evidence" value="ECO:0007669"/>
    <property type="project" value="UniProtKB-KW"/>
</dbReference>
<dbReference type="PROSITE" id="PS50885">
    <property type="entry name" value="HAMP"/>
    <property type="match status" value="1"/>
</dbReference>
<dbReference type="PANTHER" id="PTHR44936:SF5">
    <property type="entry name" value="SENSOR HISTIDINE KINASE ENVZ"/>
    <property type="match status" value="1"/>
</dbReference>
<keyword evidence="7" id="KW-0808">Transferase</keyword>
<dbReference type="EC" id="2.7.13.3" evidence="3"/>
<dbReference type="SUPFAM" id="SSF47384">
    <property type="entry name" value="Homodimeric domain of signal transducing histidine kinase"/>
    <property type="match status" value="1"/>
</dbReference>
<dbReference type="EMBL" id="OBMT01000002">
    <property type="protein sequence ID" value="SOC00385.1"/>
    <property type="molecule type" value="Genomic_DNA"/>
</dbReference>
<evidence type="ECO:0000256" key="11">
    <source>
        <dbReference type="ARBA" id="ARBA00022840"/>
    </source>
</evidence>
<dbReference type="Gene3D" id="3.30.565.10">
    <property type="entry name" value="Histidine kinase-like ATPase, C-terminal domain"/>
    <property type="match status" value="1"/>
</dbReference>
<keyword evidence="19" id="KW-1185">Reference proteome</keyword>
<keyword evidence="9" id="KW-0547">Nucleotide-binding</keyword>
<evidence type="ECO:0000256" key="10">
    <source>
        <dbReference type="ARBA" id="ARBA00022777"/>
    </source>
</evidence>
<dbReference type="Proteomes" id="UP000219111">
    <property type="component" value="Unassembled WGS sequence"/>
</dbReference>
<evidence type="ECO:0000256" key="1">
    <source>
        <dbReference type="ARBA" id="ARBA00000085"/>
    </source>
</evidence>
<evidence type="ECO:0000313" key="19">
    <source>
        <dbReference type="Proteomes" id="UP000219111"/>
    </source>
</evidence>
<dbReference type="InterPro" id="IPR036890">
    <property type="entry name" value="HATPase_C_sf"/>
</dbReference>
<accession>A0A285S1M1</accession>
<dbReference type="Pfam" id="PF00672">
    <property type="entry name" value="HAMP"/>
    <property type="match status" value="1"/>
</dbReference>
<evidence type="ECO:0000256" key="8">
    <source>
        <dbReference type="ARBA" id="ARBA00022692"/>
    </source>
</evidence>
<dbReference type="RefSeq" id="WP_097069197.1">
    <property type="nucleotide sequence ID" value="NZ_OBMT01000002.1"/>
</dbReference>
<comment type="subcellular location">
    <subcellularLocation>
        <location evidence="2">Cell inner membrane</location>
        <topology evidence="2">Multi-pass membrane protein</topology>
    </subcellularLocation>
</comment>
<evidence type="ECO:0000256" key="6">
    <source>
        <dbReference type="ARBA" id="ARBA00022553"/>
    </source>
</evidence>
<protein>
    <recommendedName>
        <fullName evidence="3">histidine kinase</fullName>
        <ecNumber evidence="3">2.7.13.3</ecNumber>
    </recommendedName>
</protein>
<evidence type="ECO:0000259" key="16">
    <source>
        <dbReference type="PROSITE" id="PS50109"/>
    </source>
</evidence>
<dbReference type="SMART" id="SM00304">
    <property type="entry name" value="HAMP"/>
    <property type="match status" value="1"/>
</dbReference>
<keyword evidence="10 18" id="KW-0418">Kinase</keyword>
<evidence type="ECO:0000256" key="5">
    <source>
        <dbReference type="ARBA" id="ARBA00022519"/>
    </source>
</evidence>
<reference evidence="19" key="1">
    <citation type="submission" date="2017-08" db="EMBL/GenBank/DDBJ databases">
        <authorList>
            <person name="Varghese N."/>
            <person name="Submissions S."/>
        </authorList>
    </citation>
    <scope>NUCLEOTIDE SEQUENCE [LARGE SCALE GENOMIC DNA]</scope>
    <source>
        <strain evidence="19">JA276</strain>
    </source>
</reference>
<dbReference type="Gene3D" id="6.10.340.10">
    <property type="match status" value="1"/>
</dbReference>
<feature type="domain" description="Histidine kinase" evidence="16">
    <location>
        <begin position="241"/>
        <end position="446"/>
    </location>
</feature>
<gene>
    <name evidence="18" type="ORF">SAMN05877831_102337</name>
</gene>
<evidence type="ECO:0000256" key="9">
    <source>
        <dbReference type="ARBA" id="ARBA00022741"/>
    </source>
</evidence>
<dbReference type="SUPFAM" id="SSF55874">
    <property type="entry name" value="ATPase domain of HSP90 chaperone/DNA topoisomerase II/histidine kinase"/>
    <property type="match status" value="1"/>
</dbReference>
<dbReference type="InterPro" id="IPR004358">
    <property type="entry name" value="Sig_transdc_His_kin-like_C"/>
</dbReference>
<dbReference type="SMART" id="SM00387">
    <property type="entry name" value="HATPase_c"/>
    <property type="match status" value="1"/>
</dbReference>
<evidence type="ECO:0000256" key="14">
    <source>
        <dbReference type="ARBA" id="ARBA00023136"/>
    </source>
</evidence>
<dbReference type="PROSITE" id="PS50109">
    <property type="entry name" value="HIS_KIN"/>
    <property type="match status" value="1"/>
</dbReference>
<keyword evidence="14 15" id="KW-0472">Membrane</keyword>
<keyword evidence="4" id="KW-1003">Cell membrane</keyword>
<dbReference type="InterPro" id="IPR005467">
    <property type="entry name" value="His_kinase_dom"/>
</dbReference>
<proteinExistence type="predicted"/>
<dbReference type="InterPro" id="IPR050980">
    <property type="entry name" value="2C_sensor_his_kinase"/>
</dbReference>
<dbReference type="PRINTS" id="PR00344">
    <property type="entry name" value="BCTRLSENSOR"/>
</dbReference>
<organism evidence="18 19">
    <name type="scientific">Rhodobacter maris</name>
    <dbReference type="NCBI Taxonomy" id="446682"/>
    <lineage>
        <taxon>Bacteria</taxon>
        <taxon>Pseudomonadati</taxon>
        <taxon>Pseudomonadota</taxon>
        <taxon>Alphaproteobacteria</taxon>
        <taxon>Rhodobacterales</taxon>
        <taxon>Rhodobacter group</taxon>
        <taxon>Rhodobacter</taxon>
    </lineage>
</organism>
<dbReference type="Pfam" id="PF00512">
    <property type="entry name" value="HisKA"/>
    <property type="match status" value="1"/>
</dbReference>
<feature type="domain" description="HAMP" evidence="17">
    <location>
        <begin position="182"/>
        <end position="233"/>
    </location>
</feature>
<keyword evidence="11" id="KW-0067">ATP-binding</keyword>
<dbReference type="PANTHER" id="PTHR44936">
    <property type="entry name" value="SENSOR PROTEIN CREC"/>
    <property type="match status" value="1"/>
</dbReference>
<dbReference type="InterPro" id="IPR003660">
    <property type="entry name" value="HAMP_dom"/>
</dbReference>
<keyword evidence="8 15" id="KW-0812">Transmembrane</keyword>
<dbReference type="InterPro" id="IPR003594">
    <property type="entry name" value="HATPase_dom"/>
</dbReference>
<keyword evidence="13" id="KW-0902">Two-component regulatory system</keyword>
<evidence type="ECO:0000256" key="7">
    <source>
        <dbReference type="ARBA" id="ARBA00022679"/>
    </source>
</evidence>
<evidence type="ECO:0000256" key="4">
    <source>
        <dbReference type="ARBA" id="ARBA00022475"/>
    </source>
</evidence>
<evidence type="ECO:0000256" key="2">
    <source>
        <dbReference type="ARBA" id="ARBA00004429"/>
    </source>
</evidence>
<evidence type="ECO:0000259" key="17">
    <source>
        <dbReference type="PROSITE" id="PS50885"/>
    </source>
</evidence>
<dbReference type="Gene3D" id="1.10.287.130">
    <property type="match status" value="1"/>
</dbReference>
<evidence type="ECO:0000256" key="12">
    <source>
        <dbReference type="ARBA" id="ARBA00022989"/>
    </source>
</evidence>
<dbReference type="GO" id="GO:0005886">
    <property type="term" value="C:plasma membrane"/>
    <property type="evidence" value="ECO:0007669"/>
    <property type="project" value="UniProtKB-SubCell"/>
</dbReference>
<dbReference type="SMART" id="SM00388">
    <property type="entry name" value="HisKA"/>
    <property type="match status" value="1"/>
</dbReference>
<dbReference type="CDD" id="cd00082">
    <property type="entry name" value="HisKA"/>
    <property type="match status" value="1"/>
</dbReference>
<dbReference type="AlphaFoldDB" id="A0A285S1M1"/>
<evidence type="ECO:0000313" key="18">
    <source>
        <dbReference type="EMBL" id="SOC00385.1"/>
    </source>
</evidence>
<dbReference type="OrthoDB" id="9804645at2"/>
<sequence length="446" mass="49320">MKFGWLKHFLPRGLYGRAALILVLPVITIQLVVSVVFIQRHFERVTQQMTNSMLREIVLVIERADAAPGLIAAQAQMGELEQALDMMLELPAPGPVPSGDARDFTDFTGRTVTTTLRAGLPGLRAIDLTDGGRVQLWTETKNGWLYIRFPRGWVSASNPHQLLVLMVAVSALMTVIAYLFLRNQLRPIQRLARAAEAFGKGQSLPYRPTGALEVRAAGRAFIEMRDRIERQIEQRRLMLSGISHDLRTPLTRLRLGLSMLPEEEETRDEITAMARDVTDMGKLIDAFLSYTREEAISDEAERIDIVPLVAQVVGDAGRAGHDVRLNEAPERPIRVTVRPDALRRSLENLLGNAVRYGTRAEVSLTVRARSLRIVVEDDGPGIPPERREEALRPFTRLDPARNQDRGQGVGLGLAIAADIARGHGGSLQLGESDRLGGLAAELSLPL</sequence>
<dbReference type="Pfam" id="PF02518">
    <property type="entry name" value="HATPase_c"/>
    <property type="match status" value="1"/>
</dbReference>
<dbReference type="InterPro" id="IPR036097">
    <property type="entry name" value="HisK_dim/P_sf"/>
</dbReference>
<evidence type="ECO:0000256" key="15">
    <source>
        <dbReference type="SAM" id="Phobius"/>
    </source>
</evidence>
<keyword evidence="5" id="KW-0997">Cell inner membrane</keyword>
<dbReference type="InterPro" id="IPR003661">
    <property type="entry name" value="HisK_dim/P_dom"/>
</dbReference>
<feature type="transmembrane region" description="Helical" evidence="15">
    <location>
        <begin position="14"/>
        <end position="38"/>
    </location>
</feature>
<feature type="transmembrane region" description="Helical" evidence="15">
    <location>
        <begin position="162"/>
        <end position="181"/>
    </location>
</feature>
<dbReference type="GO" id="GO:0000155">
    <property type="term" value="F:phosphorelay sensor kinase activity"/>
    <property type="evidence" value="ECO:0007669"/>
    <property type="project" value="InterPro"/>
</dbReference>